<proteinExistence type="predicted"/>
<evidence type="ECO:0000313" key="4">
    <source>
        <dbReference type="Proteomes" id="UP000030854"/>
    </source>
</evidence>
<dbReference type="AlphaFoldDB" id="A0A0B1PCK6"/>
<dbReference type="OMA" id="SAPIFIM"/>
<evidence type="ECO:0000313" key="3">
    <source>
        <dbReference type="EMBL" id="KHJ35090.1"/>
    </source>
</evidence>
<dbReference type="OrthoDB" id="3941683at2759"/>
<feature type="region of interest" description="Disordered" evidence="1">
    <location>
        <begin position="82"/>
        <end position="109"/>
    </location>
</feature>
<accession>A0A0B1PCK6</accession>
<comment type="caution">
    <text evidence="3">The sequence shown here is derived from an EMBL/GenBank/DDBJ whole genome shotgun (WGS) entry which is preliminary data.</text>
</comment>
<feature type="signal peptide" evidence="2">
    <location>
        <begin position="1"/>
        <end position="27"/>
    </location>
</feature>
<keyword evidence="4" id="KW-1185">Reference proteome</keyword>
<gene>
    <name evidence="3" type="ORF">EV44_g0546</name>
</gene>
<organism evidence="3 4">
    <name type="scientific">Uncinula necator</name>
    <name type="common">Grape powdery mildew</name>
    <dbReference type="NCBI Taxonomy" id="52586"/>
    <lineage>
        <taxon>Eukaryota</taxon>
        <taxon>Fungi</taxon>
        <taxon>Dikarya</taxon>
        <taxon>Ascomycota</taxon>
        <taxon>Pezizomycotina</taxon>
        <taxon>Leotiomycetes</taxon>
        <taxon>Erysiphales</taxon>
        <taxon>Erysiphaceae</taxon>
        <taxon>Erysiphe</taxon>
    </lineage>
</organism>
<dbReference type="HOGENOM" id="CLU_160812_0_0_1"/>
<reference evidence="3 4" key="1">
    <citation type="journal article" date="2014" name="BMC Genomics">
        <title>Adaptive genomic structural variation in the grape powdery mildew pathogen, Erysiphe necator.</title>
        <authorList>
            <person name="Jones L."/>
            <person name="Riaz S."/>
            <person name="Morales-Cruz A."/>
            <person name="Amrine K.C."/>
            <person name="McGuire B."/>
            <person name="Gubler W.D."/>
            <person name="Walker M.A."/>
            <person name="Cantu D."/>
        </authorList>
    </citation>
    <scope>NUCLEOTIDE SEQUENCE [LARGE SCALE GENOMIC DNA]</scope>
    <source>
        <strain evidence="4">c</strain>
    </source>
</reference>
<keyword evidence="2" id="KW-0732">Signal</keyword>
<evidence type="ECO:0000256" key="1">
    <source>
        <dbReference type="SAM" id="MobiDB-lite"/>
    </source>
</evidence>
<evidence type="ECO:0000256" key="2">
    <source>
        <dbReference type="SAM" id="SignalP"/>
    </source>
</evidence>
<protein>
    <submittedName>
        <fullName evidence="3">Putative effector protein</fullName>
    </submittedName>
</protein>
<name>A0A0B1PCK6_UNCNE</name>
<dbReference type="Proteomes" id="UP000030854">
    <property type="component" value="Unassembled WGS sequence"/>
</dbReference>
<sequence length="109" mass="10836">MFSKSFNFSSLNIVLIVLAVLVITAYSAPLNINMGAYSPALVVGDGAIALQGSDQATKVINSLEGAAVDGSGNAKGSNVGGVQAGVVNPGDQNGLEGLGRKVVPVAPKP</sequence>
<dbReference type="STRING" id="52586.A0A0B1PCK6"/>
<dbReference type="EMBL" id="JNVN01000535">
    <property type="protein sequence ID" value="KHJ35090.1"/>
    <property type="molecule type" value="Genomic_DNA"/>
</dbReference>
<feature type="chain" id="PRO_5002059071" evidence="2">
    <location>
        <begin position="28"/>
        <end position="109"/>
    </location>
</feature>